<gene>
    <name evidence="1" type="ORF">BACERE00221_04754</name>
</gene>
<dbReference type="RefSeq" id="WP_000659955.1">
    <property type="nucleotide sequence ID" value="NZ_FWZC01000084.1"/>
</dbReference>
<evidence type="ECO:0000313" key="1">
    <source>
        <dbReference type="EMBL" id="SME45282.1"/>
    </source>
</evidence>
<name>A0A9X8XAH6_9BACI</name>
<protein>
    <submittedName>
        <fullName evidence="1">Uncharacterized protein</fullName>
    </submittedName>
</protein>
<reference evidence="1 2" key="1">
    <citation type="submission" date="2017-04" db="EMBL/GenBank/DDBJ databases">
        <authorList>
            <person name="Criscuolo A."/>
        </authorList>
    </citation>
    <scope>NUCLEOTIDE SEQUENCE [LARGE SCALE GENOMIC DNA]</scope>
    <source>
        <strain evidence="1">16-00221</strain>
    </source>
</reference>
<sequence length="386" mass="44852">MKEKILINSIDDVVKYAEEGGTVYVETPIASWKIYTSPYRPKLVVDHKPNNGKWHNQGGHTVYPLCSVWSAINYISDHDYDYKGADFARPLIISNGSSGGYFPSTIYCLTSTNPLTSRYPFIRREISSVFSTSSDLFETKLPYVFCTKKHLKEFDSDLLKKYLSNIECNELDLESVKVEIMEFSLHERRYKSKEVFNIDEVLIKAYRQDMKMKNRKIPSYSFSKGSMCKHVIFFTNGIQLKTSVRNELQKNLFLKFGLSPEESNLLLSQKAYIDRLSKIFYDDFENILQEKGVGMVSRGFLYNTNSTCFEVFLTQIRNKYNKEADIHNECNQYLKSEFNINNINKEMLPISLGVVEEKEQKEIKQKLNTFGITTRKEKIEIIAVHI</sequence>
<comment type="caution">
    <text evidence="1">The sequence shown here is derived from an EMBL/GenBank/DDBJ whole genome shotgun (WGS) entry which is preliminary data.</text>
</comment>
<dbReference type="Proteomes" id="UP000194435">
    <property type="component" value="Unassembled WGS sequence"/>
</dbReference>
<proteinExistence type="predicted"/>
<dbReference type="AlphaFoldDB" id="A0A9X8XAH6"/>
<organism evidence="1 2">
    <name type="scientific">Bacillus paranthracis</name>
    <dbReference type="NCBI Taxonomy" id="2026186"/>
    <lineage>
        <taxon>Bacteria</taxon>
        <taxon>Bacillati</taxon>
        <taxon>Bacillota</taxon>
        <taxon>Bacilli</taxon>
        <taxon>Bacillales</taxon>
        <taxon>Bacillaceae</taxon>
        <taxon>Bacillus</taxon>
        <taxon>Bacillus cereus group</taxon>
    </lineage>
</organism>
<dbReference type="EMBL" id="FWZC01000084">
    <property type="protein sequence ID" value="SME45282.1"/>
    <property type="molecule type" value="Genomic_DNA"/>
</dbReference>
<accession>A0A9X8XAH6</accession>
<evidence type="ECO:0000313" key="2">
    <source>
        <dbReference type="Proteomes" id="UP000194435"/>
    </source>
</evidence>